<keyword evidence="4 5" id="KW-0732">Signal</keyword>
<dbReference type="InterPro" id="IPR006170">
    <property type="entry name" value="PBP/GOBP"/>
</dbReference>
<dbReference type="PANTHER" id="PTHR11857:SF42">
    <property type="entry name" value="GENERAL ODORANT-BINDING PROTEIN 19D-RELATED"/>
    <property type="match status" value="1"/>
</dbReference>
<evidence type="ECO:0000256" key="4">
    <source>
        <dbReference type="ARBA" id="ARBA00022729"/>
    </source>
</evidence>
<name>A0A7D0P9R0_9DIPT</name>
<feature type="signal peptide" evidence="5">
    <location>
        <begin position="1"/>
        <end position="18"/>
    </location>
</feature>
<dbReference type="Gene3D" id="1.10.238.20">
    <property type="entry name" value="Pheromone/general odorant binding protein domain"/>
    <property type="match status" value="1"/>
</dbReference>
<dbReference type="GO" id="GO:0007608">
    <property type="term" value="P:sensory perception of smell"/>
    <property type="evidence" value="ECO:0007669"/>
    <property type="project" value="TreeGrafter"/>
</dbReference>
<dbReference type="EMBL" id="MN132993">
    <property type="protein sequence ID" value="QGW50666.1"/>
    <property type="molecule type" value="mRNA"/>
</dbReference>
<reference evidence="6" key="1">
    <citation type="submission" date="2019-07" db="EMBL/GenBank/DDBJ databases">
        <title>Identification and Expression Pattern of Chemosensory Genes from the Transcriptome of the Propsilocerus akamusi.</title>
        <authorList>
            <person name="Yan C."/>
            <person name="Pan L."/>
        </authorList>
    </citation>
    <scope>NUCLEOTIDE SEQUENCE</scope>
</reference>
<protein>
    <submittedName>
        <fullName evidence="6">Odorant-binding protein 2</fullName>
    </submittedName>
</protein>
<sequence>MKLSIILMIGLLVGMTVALLDDPDTKDMIKGMAQDCKEQEKASDTDVDRIVNKSYPETKEGKCMIKCLQIQFGVMSEEGKFLRDGFMSLASMGAGEKEEKLKAAEEIADECSVISNEDLCEQAFLLAKCMHDEAVKRKLTAE</sequence>
<dbReference type="SMART" id="SM00708">
    <property type="entry name" value="PhBP"/>
    <property type="match status" value="1"/>
</dbReference>
<dbReference type="GO" id="GO:0005549">
    <property type="term" value="F:odorant binding"/>
    <property type="evidence" value="ECO:0007669"/>
    <property type="project" value="InterPro"/>
</dbReference>
<accession>A0A7D0P9R0</accession>
<dbReference type="GO" id="GO:0005615">
    <property type="term" value="C:extracellular space"/>
    <property type="evidence" value="ECO:0007669"/>
    <property type="project" value="TreeGrafter"/>
</dbReference>
<dbReference type="AlphaFoldDB" id="A0A7D0P9R0"/>
<dbReference type="InterPro" id="IPR036728">
    <property type="entry name" value="PBP_GOBP_sf"/>
</dbReference>
<organism evidence="6">
    <name type="scientific">Propsilocerus akamusi</name>
    <dbReference type="NCBI Taxonomy" id="903466"/>
    <lineage>
        <taxon>Eukaryota</taxon>
        <taxon>Metazoa</taxon>
        <taxon>Ecdysozoa</taxon>
        <taxon>Arthropoda</taxon>
        <taxon>Hexapoda</taxon>
        <taxon>Insecta</taxon>
        <taxon>Pterygota</taxon>
        <taxon>Neoptera</taxon>
        <taxon>Endopterygota</taxon>
        <taxon>Diptera</taxon>
        <taxon>Nematocera</taxon>
        <taxon>Chironomoidea</taxon>
        <taxon>Chironomidae</taxon>
        <taxon>Propsilocerus</taxon>
    </lineage>
</organism>
<evidence type="ECO:0000256" key="2">
    <source>
        <dbReference type="ARBA" id="ARBA00008098"/>
    </source>
</evidence>
<dbReference type="Pfam" id="PF01395">
    <property type="entry name" value="PBP_GOBP"/>
    <property type="match status" value="1"/>
</dbReference>
<dbReference type="SUPFAM" id="SSF47565">
    <property type="entry name" value="Insect pheromone/odorant-binding proteins"/>
    <property type="match status" value="1"/>
</dbReference>
<evidence type="ECO:0000256" key="3">
    <source>
        <dbReference type="ARBA" id="ARBA00022525"/>
    </source>
</evidence>
<evidence type="ECO:0000256" key="1">
    <source>
        <dbReference type="ARBA" id="ARBA00004613"/>
    </source>
</evidence>
<evidence type="ECO:0000256" key="5">
    <source>
        <dbReference type="SAM" id="SignalP"/>
    </source>
</evidence>
<evidence type="ECO:0000313" key="6">
    <source>
        <dbReference type="EMBL" id="QGW50666.1"/>
    </source>
</evidence>
<proteinExistence type="evidence at transcript level"/>
<comment type="subcellular location">
    <subcellularLocation>
        <location evidence="1">Secreted</location>
    </subcellularLocation>
</comment>
<feature type="chain" id="PRO_5027558594" evidence="5">
    <location>
        <begin position="19"/>
        <end position="142"/>
    </location>
</feature>
<dbReference type="PANTHER" id="PTHR11857">
    <property type="entry name" value="ODORANT BINDING PROTEIN-RELATED"/>
    <property type="match status" value="1"/>
</dbReference>
<dbReference type="CDD" id="cd23992">
    <property type="entry name" value="PBP_GOBP"/>
    <property type="match status" value="1"/>
</dbReference>
<keyword evidence="3" id="KW-0964">Secreted</keyword>
<comment type="similarity">
    <text evidence="2">Belongs to the PBP/GOBP family.</text>
</comment>